<dbReference type="GO" id="GO:0000172">
    <property type="term" value="C:ribonuclease MRP complex"/>
    <property type="evidence" value="ECO:0007669"/>
    <property type="project" value="TreeGrafter"/>
</dbReference>
<keyword evidence="3" id="KW-1185">Reference proteome</keyword>
<dbReference type="GO" id="GO:0006364">
    <property type="term" value="P:rRNA processing"/>
    <property type="evidence" value="ECO:0007669"/>
    <property type="project" value="InterPro"/>
</dbReference>
<dbReference type="InterPro" id="IPR013241">
    <property type="entry name" value="RNase_P_Pop3"/>
</dbReference>
<reference evidence="2" key="2">
    <citation type="submission" date="2023-05" db="EMBL/GenBank/DDBJ databases">
        <authorList>
            <consortium name="Lawrence Berkeley National Laboratory"/>
            <person name="Steindorff A."/>
            <person name="Hensen N."/>
            <person name="Bonometti L."/>
            <person name="Westerberg I."/>
            <person name="Brannstrom I.O."/>
            <person name="Guillou S."/>
            <person name="Cros-Aarteil S."/>
            <person name="Calhoun S."/>
            <person name="Haridas S."/>
            <person name="Kuo A."/>
            <person name="Mondo S."/>
            <person name="Pangilinan J."/>
            <person name="Riley R."/>
            <person name="Labutti K."/>
            <person name="Andreopoulos B."/>
            <person name="Lipzen A."/>
            <person name="Chen C."/>
            <person name="Yanf M."/>
            <person name="Daum C."/>
            <person name="Ng V."/>
            <person name="Clum A."/>
            <person name="Ohm R."/>
            <person name="Martin F."/>
            <person name="Silar P."/>
            <person name="Natvig D."/>
            <person name="Lalanne C."/>
            <person name="Gautier V."/>
            <person name="Ament-Velasquez S.L."/>
            <person name="Kruys A."/>
            <person name="Hutchinson M.I."/>
            <person name="Powell A.J."/>
            <person name="Barry K."/>
            <person name="Miller A.N."/>
            <person name="Grigoriev I.V."/>
            <person name="Debuchy R."/>
            <person name="Gladieux P."/>
            <person name="Thoren M.H."/>
            <person name="Johannesson H."/>
        </authorList>
    </citation>
    <scope>NUCLEOTIDE SEQUENCE</scope>
    <source>
        <strain evidence="2">CBS 103.79</strain>
    </source>
</reference>
<gene>
    <name evidence="2" type="ORF">C8A05DRAFT_46216</name>
</gene>
<feature type="region of interest" description="Disordered" evidence="1">
    <location>
        <begin position="48"/>
        <end position="79"/>
    </location>
</feature>
<dbReference type="EMBL" id="MU855736">
    <property type="protein sequence ID" value="KAK3899822.1"/>
    <property type="molecule type" value="Genomic_DNA"/>
</dbReference>
<evidence type="ECO:0000256" key="1">
    <source>
        <dbReference type="SAM" id="MobiDB-lite"/>
    </source>
</evidence>
<accession>A0AAN6RQL7</accession>
<proteinExistence type="predicted"/>
<evidence type="ECO:0000313" key="2">
    <source>
        <dbReference type="EMBL" id="KAK3899822.1"/>
    </source>
</evidence>
<dbReference type="PANTHER" id="PTHR28272:SF1">
    <property type="entry name" value="RIBONUCLEASES P_MRP PROTEIN SUBUNIT POP3"/>
    <property type="match status" value="1"/>
</dbReference>
<name>A0AAN6RQL7_9PEZI</name>
<evidence type="ECO:0000313" key="3">
    <source>
        <dbReference type="Proteomes" id="UP001303889"/>
    </source>
</evidence>
<feature type="compositionally biased region" description="Polar residues" evidence="1">
    <location>
        <begin position="62"/>
        <end position="75"/>
    </location>
</feature>
<sequence>MDRKRIVHTLDTPYSAAEWPQISQDDQDAILELLCQLLAPLGAHRRAFTTPSKGKRKRSKVAGNSETPATAMSTGPTPPVPELAGYIDVGLSKISRSLQDMPSQGTLAPALKEAASFTLAEPTSAVDGRPYAVVFVARAGQSSAFHSHFPQMVALAARSQPPDEAVRLVGLSKACEDRLSAALGIPRASSIALRGGAPQAKGLVDFVRTHVAPIDVAWLQEARAGAQFLETKIAAVPTKIGVKKVKSS</sequence>
<dbReference type="GO" id="GO:0005829">
    <property type="term" value="C:cytosol"/>
    <property type="evidence" value="ECO:0007669"/>
    <property type="project" value="TreeGrafter"/>
</dbReference>
<dbReference type="GO" id="GO:0005655">
    <property type="term" value="C:nucleolar ribonuclease P complex"/>
    <property type="evidence" value="ECO:0007669"/>
    <property type="project" value="TreeGrafter"/>
</dbReference>
<dbReference type="Proteomes" id="UP001303889">
    <property type="component" value="Unassembled WGS sequence"/>
</dbReference>
<reference evidence="2" key="1">
    <citation type="journal article" date="2023" name="Mol. Phylogenet. Evol.">
        <title>Genome-scale phylogeny and comparative genomics of the fungal order Sordariales.</title>
        <authorList>
            <person name="Hensen N."/>
            <person name="Bonometti L."/>
            <person name="Westerberg I."/>
            <person name="Brannstrom I.O."/>
            <person name="Guillou S."/>
            <person name="Cros-Aarteil S."/>
            <person name="Calhoun S."/>
            <person name="Haridas S."/>
            <person name="Kuo A."/>
            <person name="Mondo S."/>
            <person name="Pangilinan J."/>
            <person name="Riley R."/>
            <person name="LaButti K."/>
            <person name="Andreopoulos B."/>
            <person name="Lipzen A."/>
            <person name="Chen C."/>
            <person name="Yan M."/>
            <person name="Daum C."/>
            <person name="Ng V."/>
            <person name="Clum A."/>
            <person name="Steindorff A."/>
            <person name="Ohm R.A."/>
            <person name="Martin F."/>
            <person name="Silar P."/>
            <person name="Natvig D.O."/>
            <person name="Lalanne C."/>
            <person name="Gautier V."/>
            <person name="Ament-Velasquez S.L."/>
            <person name="Kruys A."/>
            <person name="Hutchinson M.I."/>
            <person name="Powell A.J."/>
            <person name="Barry K."/>
            <person name="Miller A.N."/>
            <person name="Grigoriev I.V."/>
            <person name="Debuchy R."/>
            <person name="Gladieux P."/>
            <person name="Hiltunen Thoren M."/>
            <person name="Johannesson H."/>
        </authorList>
    </citation>
    <scope>NUCLEOTIDE SEQUENCE</scope>
    <source>
        <strain evidence="2">CBS 103.79</strain>
    </source>
</reference>
<protein>
    <submittedName>
        <fullName evidence="2">Uncharacterized protein</fullName>
    </submittedName>
</protein>
<dbReference type="Pfam" id="PF08228">
    <property type="entry name" value="RNase_P_pop3"/>
    <property type="match status" value="1"/>
</dbReference>
<dbReference type="GO" id="GO:0000171">
    <property type="term" value="F:ribonuclease MRP activity"/>
    <property type="evidence" value="ECO:0007669"/>
    <property type="project" value="TreeGrafter"/>
</dbReference>
<comment type="caution">
    <text evidence="2">The sequence shown here is derived from an EMBL/GenBank/DDBJ whole genome shotgun (WGS) entry which is preliminary data.</text>
</comment>
<feature type="compositionally biased region" description="Basic residues" evidence="1">
    <location>
        <begin position="48"/>
        <end position="60"/>
    </location>
</feature>
<dbReference type="GO" id="GO:0034965">
    <property type="term" value="P:intronic box C/D snoRNA processing"/>
    <property type="evidence" value="ECO:0007669"/>
    <property type="project" value="TreeGrafter"/>
</dbReference>
<organism evidence="2 3">
    <name type="scientific">Staphylotrichum tortipilum</name>
    <dbReference type="NCBI Taxonomy" id="2831512"/>
    <lineage>
        <taxon>Eukaryota</taxon>
        <taxon>Fungi</taxon>
        <taxon>Dikarya</taxon>
        <taxon>Ascomycota</taxon>
        <taxon>Pezizomycotina</taxon>
        <taxon>Sordariomycetes</taxon>
        <taxon>Sordariomycetidae</taxon>
        <taxon>Sordariales</taxon>
        <taxon>Chaetomiaceae</taxon>
        <taxon>Staphylotrichum</taxon>
    </lineage>
</organism>
<dbReference type="GO" id="GO:0008033">
    <property type="term" value="P:tRNA processing"/>
    <property type="evidence" value="ECO:0007669"/>
    <property type="project" value="InterPro"/>
</dbReference>
<dbReference type="PANTHER" id="PTHR28272">
    <property type="entry name" value="RIBONUCLEASES P/MRP PROTEIN SUBUNIT POP3"/>
    <property type="match status" value="1"/>
</dbReference>
<dbReference type="GO" id="GO:0004526">
    <property type="term" value="F:ribonuclease P activity"/>
    <property type="evidence" value="ECO:0007669"/>
    <property type="project" value="TreeGrafter"/>
</dbReference>
<dbReference type="AlphaFoldDB" id="A0AAN6RQL7"/>